<keyword evidence="2" id="KW-1185">Reference proteome</keyword>
<evidence type="ECO:0000313" key="2">
    <source>
        <dbReference type="Proteomes" id="UP000564704"/>
    </source>
</evidence>
<reference evidence="1 2" key="1">
    <citation type="submission" date="2019-05" db="EMBL/GenBank/DDBJ databases">
        <title>Roseovarius bejariae sp. nov., a moderately halophylic bacterium isolated from a saline soil in Rambla Salada (Murcia).</title>
        <authorList>
            <person name="Castro D.J."/>
            <person name="Gomez-Altuve A."/>
            <person name="Reina J.C."/>
            <person name="Rodriguez M."/>
            <person name="Sampedro I."/>
            <person name="Llamas I."/>
            <person name="Martinez-Checa F."/>
        </authorList>
    </citation>
    <scope>NUCLEOTIDE SEQUENCE [LARGE SCALE GENOMIC DNA]</scope>
    <source>
        <strain evidence="1 2">A21</strain>
    </source>
</reference>
<proteinExistence type="predicted"/>
<organism evidence="1 2">
    <name type="scientific">Roseovarius bejariae</name>
    <dbReference type="NCBI Taxonomy" id="2576383"/>
    <lineage>
        <taxon>Bacteria</taxon>
        <taxon>Pseudomonadati</taxon>
        <taxon>Pseudomonadota</taxon>
        <taxon>Alphaproteobacteria</taxon>
        <taxon>Rhodobacterales</taxon>
        <taxon>Roseobacteraceae</taxon>
        <taxon>Roseovarius</taxon>
    </lineage>
</organism>
<dbReference type="OrthoDB" id="7745305at2"/>
<gene>
    <name evidence="1" type="ORF">FDP25_05780</name>
</gene>
<name>A0A844D181_9RHOB</name>
<protein>
    <submittedName>
        <fullName evidence="1">Uncharacterized protein</fullName>
    </submittedName>
</protein>
<dbReference type="Proteomes" id="UP000564704">
    <property type="component" value="Unassembled WGS sequence"/>
</dbReference>
<dbReference type="EMBL" id="SZWE01000001">
    <property type="protein sequence ID" value="MRU14938.1"/>
    <property type="molecule type" value="Genomic_DNA"/>
</dbReference>
<dbReference type="RefSeq" id="WP_154149801.1">
    <property type="nucleotide sequence ID" value="NZ_SZWE01000001.1"/>
</dbReference>
<evidence type="ECO:0000313" key="1">
    <source>
        <dbReference type="EMBL" id="MRU14938.1"/>
    </source>
</evidence>
<sequence length="129" mass="14377">MKHTTDIRVLLRHINRASEFLRWLQADGDHLIASAYLLGGPNWAQRARSVVKAAREGRDLSARRVALKGLQHLLHLDLVQDLKSQEALCFARLHPDDPRADVARQCAEAMSRGVRALEALRLVGIKGSA</sequence>
<dbReference type="AlphaFoldDB" id="A0A844D181"/>
<comment type="caution">
    <text evidence="1">The sequence shown here is derived from an EMBL/GenBank/DDBJ whole genome shotgun (WGS) entry which is preliminary data.</text>
</comment>
<accession>A0A844D181</accession>